<dbReference type="InterPro" id="IPR050312">
    <property type="entry name" value="IolE/XylAMocC-like"/>
</dbReference>
<evidence type="ECO:0000313" key="3">
    <source>
        <dbReference type="Proteomes" id="UP000318878"/>
    </source>
</evidence>
<dbReference type="Proteomes" id="UP000318878">
    <property type="component" value="Unassembled WGS sequence"/>
</dbReference>
<dbReference type="RefSeq" id="WP_146431748.1">
    <property type="nucleotide sequence ID" value="NZ_SJPF01000003.1"/>
</dbReference>
<dbReference type="EMBL" id="SJPF01000003">
    <property type="protein sequence ID" value="TWT32596.1"/>
    <property type="molecule type" value="Genomic_DNA"/>
</dbReference>
<dbReference type="SUPFAM" id="SSF51658">
    <property type="entry name" value="Xylose isomerase-like"/>
    <property type="match status" value="1"/>
</dbReference>
<evidence type="ECO:0000313" key="2">
    <source>
        <dbReference type="EMBL" id="TWT32596.1"/>
    </source>
</evidence>
<dbReference type="PANTHER" id="PTHR12110:SF41">
    <property type="entry name" value="INOSOSE DEHYDRATASE"/>
    <property type="match status" value="1"/>
</dbReference>
<reference evidence="2 3" key="1">
    <citation type="submission" date="2019-02" db="EMBL/GenBank/DDBJ databases">
        <title>Deep-cultivation of Planctomycetes and their phenomic and genomic characterization uncovers novel biology.</title>
        <authorList>
            <person name="Wiegand S."/>
            <person name="Jogler M."/>
            <person name="Boedeker C."/>
            <person name="Pinto D."/>
            <person name="Vollmers J."/>
            <person name="Rivas-Marin E."/>
            <person name="Kohn T."/>
            <person name="Peeters S.H."/>
            <person name="Heuer A."/>
            <person name="Rast P."/>
            <person name="Oberbeckmann S."/>
            <person name="Bunk B."/>
            <person name="Jeske O."/>
            <person name="Meyerdierks A."/>
            <person name="Storesund J.E."/>
            <person name="Kallscheuer N."/>
            <person name="Luecker S."/>
            <person name="Lage O.M."/>
            <person name="Pohl T."/>
            <person name="Merkel B.J."/>
            <person name="Hornburger P."/>
            <person name="Mueller R.-W."/>
            <person name="Bruemmer F."/>
            <person name="Labrenz M."/>
            <person name="Spormann A.M."/>
            <person name="Op Den Camp H."/>
            <person name="Overmann J."/>
            <person name="Amann R."/>
            <person name="Jetten M.S.M."/>
            <person name="Mascher T."/>
            <person name="Medema M.H."/>
            <person name="Devos D.P."/>
            <person name="Kaster A.-K."/>
            <person name="Ovreas L."/>
            <person name="Rohde M."/>
            <person name="Galperin M.Y."/>
            <person name="Jogler C."/>
        </authorList>
    </citation>
    <scope>NUCLEOTIDE SEQUENCE [LARGE SCALE GENOMIC DNA]</scope>
    <source>
        <strain evidence="2 3">Enr8</strain>
    </source>
</reference>
<dbReference type="Pfam" id="PF01261">
    <property type="entry name" value="AP_endonuc_2"/>
    <property type="match status" value="1"/>
</dbReference>
<comment type="caution">
    <text evidence="2">The sequence shown here is derived from an EMBL/GenBank/DDBJ whole genome shotgun (WGS) entry which is preliminary data.</text>
</comment>
<dbReference type="PANTHER" id="PTHR12110">
    <property type="entry name" value="HYDROXYPYRUVATE ISOMERASE"/>
    <property type="match status" value="1"/>
</dbReference>
<dbReference type="InterPro" id="IPR036237">
    <property type="entry name" value="Xyl_isomerase-like_sf"/>
</dbReference>
<protein>
    <submittedName>
        <fullName evidence="2">Xylose isomerase-like TIM barrel</fullName>
    </submittedName>
</protein>
<feature type="domain" description="Xylose isomerase-like TIM barrel" evidence="1">
    <location>
        <begin position="20"/>
        <end position="257"/>
    </location>
</feature>
<name>A0A5C5V1Z0_9BACT</name>
<keyword evidence="3" id="KW-1185">Reference proteome</keyword>
<proteinExistence type="predicted"/>
<dbReference type="InterPro" id="IPR013022">
    <property type="entry name" value="Xyl_isomerase-like_TIM-brl"/>
</dbReference>
<sequence>MFRFGVQLRSLRLPVRKALQVASELGFRGVEIDLRSEIIPRELSQTGVRQLRKLLDDLNLKVVATAYPTRRPYNDSDDLERRIAATKEAIDCAYKLGAPLLTNHIGRVPEEETDERFTLLRDVMAELGRYGHQNGVFMTAKTGPQSAEDLNRLLNVLPDGLLGVEFDPGALIVNGFSARESLEALLPHVRHVCARDGVRDLAIGRGIEVELGRGSADFPLLLSLLDDASYNGSLTVVRENPQYPLAEVEQSLEYLRQLVPHAG</sequence>
<organism evidence="2 3">
    <name type="scientific">Blastopirellula retiformator</name>
    <dbReference type="NCBI Taxonomy" id="2527970"/>
    <lineage>
        <taxon>Bacteria</taxon>
        <taxon>Pseudomonadati</taxon>
        <taxon>Planctomycetota</taxon>
        <taxon>Planctomycetia</taxon>
        <taxon>Pirellulales</taxon>
        <taxon>Pirellulaceae</taxon>
        <taxon>Blastopirellula</taxon>
    </lineage>
</organism>
<keyword evidence="2" id="KW-0413">Isomerase</keyword>
<dbReference type="OrthoDB" id="259584at2"/>
<accession>A0A5C5V1Z0</accession>
<dbReference type="AlphaFoldDB" id="A0A5C5V1Z0"/>
<gene>
    <name evidence="2" type="ORF">Enr8_24010</name>
</gene>
<dbReference type="Gene3D" id="3.20.20.150">
    <property type="entry name" value="Divalent-metal-dependent TIM barrel enzymes"/>
    <property type="match status" value="1"/>
</dbReference>
<evidence type="ECO:0000259" key="1">
    <source>
        <dbReference type="Pfam" id="PF01261"/>
    </source>
</evidence>
<dbReference type="GO" id="GO:0016853">
    <property type="term" value="F:isomerase activity"/>
    <property type="evidence" value="ECO:0007669"/>
    <property type="project" value="UniProtKB-KW"/>
</dbReference>